<gene>
    <name evidence="2" type="ORF">AMATHDRAFT_51104</name>
</gene>
<sequence>MIPLARSTPAQKSGAEAKKGNIPNRKKSWVSLLGDEYGTTLSVTTDKNWNDRDSPDTSGYVAEDPSRGNNSTYEMSFDGSVIDIDSRRGRSSTQNGNILSSYGRNSIGVGVTGIIMQKAADMGATGLTTRDAVDMGAPAAIMWDMVMKRTSLTIRGKAVGPHVIPQGVVRRARDAAQSNEQVSQA</sequence>
<evidence type="ECO:0000313" key="2">
    <source>
        <dbReference type="EMBL" id="PFH46344.1"/>
    </source>
</evidence>
<protein>
    <submittedName>
        <fullName evidence="2">Uncharacterized protein</fullName>
    </submittedName>
</protein>
<organism evidence="2 3">
    <name type="scientific">Amanita thiersii Skay4041</name>
    <dbReference type="NCBI Taxonomy" id="703135"/>
    <lineage>
        <taxon>Eukaryota</taxon>
        <taxon>Fungi</taxon>
        <taxon>Dikarya</taxon>
        <taxon>Basidiomycota</taxon>
        <taxon>Agaricomycotina</taxon>
        <taxon>Agaricomycetes</taxon>
        <taxon>Agaricomycetidae</taxon>
        <taxon>Agaricales</taxon>
        <taxon>Pluteineae</taxon>
        <taxon>Amanitaceae</taxon>
        <taxon>Amanita</taxon>
    </lineage>
</organism>
<feature type="region of interest" description="Disordered" evidence="1">
    <location>
        <begin position="42"/>
        <end position="75"/>
    </location>
</feature>
<proteinExistence type="predicted"/>
<dbReference type="Proteomes" id="UP000242287">
    <property type="component" value="Unassembled WGS sequence"/>
</dbReference>
<reference evidence="2 3" key="1">
    <citation type="submission" date="2014-02" db="EMBL/GenBank/DDBJ databases">
        <title>Transposable element dynamics among asymbiotic and ectomycorrhizal Amanita fungi.</title>
        <authorList>
            <consortium name="DOE Joint Genome Institute"/>
            <person name="Hess J."/>
            <person name="Skrede I."/>
            <person name="Wolfe B."/>
            <person name="LaButti K."/>
            <person name="Ohm R.A."/>
            <person name="Grigoriev I.V."/>
            <person name="Pringle A."/>
        </authorList>
    </citation>
    <scope>NUCLEOTIDE SEQUENCE [LARGE SCALE GENOMIC DNA]</scope>
    <source>
        <strain evidence="2 3">SKay4041</strain>
    </source>
</reference>
<name>A0A2A9NAL3_9AGAR</name>
<dbReference type="AlphaFoldDB" id="A0A2A9NAL3"/>
<evidence type="ECO:0000256" key="1">
    <source>
        <dbReference type="SAM" id="MobiDB-lite"/>
    </source>
</evidence>
<accession>A0A2A9NAL3</accession>
<feature type="region of interest" description="Disordered" evidence="1">
    <location>
        <begin position="1"/>
        <end position="22"/>
    </location>
</feature>
<evidence type="ECO:0000313" key="3">
    <source>
        <dbReference type="Proteomes" id="UP000242287"/>
    </source>
</evidence>
<dbReference type="EMBL" id="KZ302205">
    <property type="protein sequence ID" value="PFH46344.1"/>
    <property type="molecule type" value="Genomic_DNA"/>
</dbReference>
<keyword evidence="3" id="KW-1185">Reference proteome</keyword>